<evidence type="ECO:0000256" key="1">
    <source>
        <dbReference type="SAM" id="MobiDB-lite"/>
    </source>
</evidence>
<dbReference type="PANTHER" id="PTHR34512:SF30">
    <property type="entry name" value="OUTER MEMBRANE PROTEIN ASSEMBLY FACTOR BAMB"/>
    <property type="match status" value="1"/>
</dbReference>
<feature type="domain" description="Pyrrolo-quinoline quinone repeat" evidence="3">
    <location>
        <begin position="91"/>
        <end position="272"/>
    </location>
</feature>
<dbReference type="OrthoDB" id="256225at2"/>
<feature type="transmembrane region" description="Helical" evidence="2">
    <location>
        <begin position="38"/>
        <end position="58"/>
    </location>
</feature>
<dbReference type="eggNOG" id="COG1520">
    <property type="taxonomic scope" value="Bacteria"/>
</dbReference>
<dbReference type="Pfam" id="PF13360">
    <property type="entry name" value="PQQ_2"/>
    <property type="match status" value="1"/>
</dbReference>
<dbReference type="PANTHER" id="PTHR34512">
    <property type="entry name" value="CELL SURFACE PROTEIN"/>
    <property type="match status" value="1"/>
</dbReference>
<protein>
    <submittedName>
        <fullName evidence="4">Pyrrolo-quinoline quinone</fullName>
    </submittedName>
</protein>
<dbReference type="Proteomes" id="UP000000851">
    <property type="component" value="Chromosome"/>
</dbReference>
<dbReference type="HOGENOM" id="CLU_660417_0_0_11"/>
<sequence>MARGREGDESESGTGSVLGLAGIGEGGKGGRSAISRRALLLGVPAVSVTAAVVLGVVAEQSENARHRRALNPPVNPGPATARAAGTLAGPSAKPAWSVVLERSAHAVAVASGTVVLVDNYGAVRGFDPKTGAAKWQPSVEFFVNDDSPLTVVGSTVYGSDDDGHFMAVDASNGTLSWQTQFASSGAQIATVAGTAGPNVFSTGEIDDQSGGNGHGVLWCVDTTTRGTVWNINNVDYSLAVVASEPAGVVVTADEITYKLTAYSLKDQSVQWRKEAGNAEAVGIPASPAACVAVSGKTFYWAADKLYALDAASGDVRWTGSAPNPGSEFQSVIVVPGQGSGSADLIVATATSPSGGTLHAFAADTGALQWVEHGGPKFGSKTALTAGAGVVFAAERDNGSVFAVDAKTGQTRWTYHDPTISADLTWSVAADDARVYVAYGEHLLAFEP</sequence>
<evidence type="ECO:0000259" key="3">
    <source>
        <dbReference type="Pfam" id="PF13360"/>
    </source>
</evidence>
<dbReference type="SMART" id="SM00564">
    <property type="entry name" value="PQQ"/>
    <property type="match status" value="7"/>
</dbReference>
<dbReference type="STRING" id="479433.Caci_7027"/>
<gene>
    <name evidence="4" type="ordered locus">Caci_7027</name>
</gene>
<dbReference type="Gene3D" id="2.40.128.630">
    <property type="match status" value="1"/>
</dbReference>
<dbReference type="RefSeq" id="WP_015795585.1">
    <property type="nucleotide sequence ID" value="NC_013131.1"/>
</dbReference>
<name>C7Q588_CATAD</name>
<keyword evidence="2" id="KW-0812">Transmembrane</keyword>
<dbReference type="EMBL" id="CP001700">
    <property type="protein sequence ID" value="ACU75857.1"/>
    <property type="molecule type" value="Genomic_DNA"/>
</dbReference>
<dbReference type="SUPFAM" id="SSF50998">
    <property type="entry name" value="Quinoprotein alcohol dehydrogenase-like"/>
    <property type="match status" value="1"/>
</dbReference>
<dbReference type="InterPro" id="IPR011047">
    <property type="entry name" value="Quinoprotein_ADH-like_sf"/>
</dbReference>
<accession>C7Q588</accession>
<evidence type="ECO:0000313" key="4">
    <source>
        <dbReference type="EMBL" id="ACU75857.1"/>
    </source>
</evidence>
<dbReference type="KEGG" id="cai:Caci_7027"/>
<evidence type="ECO:0000313" key="5">
    <source>
        <dbReference type="Proteomes" id="UP000000851"/>
    </source>
</evidence>
<keyword evidence="2" id="KW-1133">Transmembrane helix</keyword>
<dbReference type="InterPro" id="IPR015943">
    <property type="entry name" value="WD40/YVTN_repeat-like_dom_sf"/>
</dbReference>
<dbReference type="InParanoid" id="C7Q588"/>
<proteinExistence type="predicted"/>
<feature type="region of interest" description="Disordered" evidence="1">
    <location>
        <begin position="1"/>
        <end position="27"/>
    </location>
</feature>
<dbReference type="AlphaFoldDB" id="C7Q588"/>
<reference evidence="4 5" key="1">
    <citation type="journal article" date="2009" name="Stand. Genomic Sci.">
        <title>Complete genome sequence of Catenulispora acidiphila type strain (ID 139908).</title>
        <authorList>
            <person name="Copeland A."/>
            <person name="Lapidus A."/>
            <person name="Glavina Del Rio T."/>
            <person name="Nolan M."/>
            <person name="Lucas S."/>
            <person name="Chen F."/>
            <person name="Tice H."/>
            <person name="Cheng J.F."/>
            <person name="Bruce D."/>
            <person name="Goodwin L."/>
            <person name="Pitluck S."/>
            <person name="Mikhailova N."/>
            <person name="Pati A."/>
            <person name="Ivanova N."/>
            <person name="Mavromatis K."/>
            <person name="Chen A."/>
            <person name="Palaniappan K."/>
            <person name="Chain P."/>
            <person name="Land M."/>
            <person name="Hauser L."/>
            <person name="Chang Y.J."/>
            <person name="Jeffries C.D."/>
            <person name="Chertkov O."/>
            <person name="Brettin T."/>
            <person name="Detter J.C."/>
            <person name="Han C."/>
            <person name="Ali Z."/>
            <person name="Tindall B.J."/>
            <person name="Goker M."/>
            <person name="Bristow J."/>
            <person name="Eisen J.A."/>
            <person name="Markowitz V."/>
            <person name="Hugenholtz P."/>
            <person name="Kyrpides N.C."/>
            <person name="Klenk H.P."/>
        </authorList>
    </citation>
    <scope>NUCLEOTIDE SEQUENCE [LARGE SCALE GENOMIC DNA]</scope>
    <source>
        <strain evidence="5">DSM 44928 / JCM 14897 / NBRC 102108 / NRRL B-24433 / ID139908</strain>
    </source>
</reference>
<dbReference type="Gene3D" id="2.130.10.10">
    <property type="entry name" value="YVTN repeat-like/Quinoprotein amine dehydrogenase"/>
    <property type="match status" value="1"/>
</dbReference>
<keyword evidence="5" id="KW-1185">Reference proteome</keyword>
<evidence type="ECO:0000256" key="2">
    <source>
        <dbReference type="SAM" id="Phobius"/>
    </source>
</evidence>
<organism evidence="4 5">
    <name type="scientific">Catenulispora acidiphila (strain DSM 44928 / JCM 14897 / NBRC 102108 / NRRL B-24433 / ID139908)</name>
    <dbReference type="NCBI Taxonomy" id="479433"/>
    <lineage>
        <taxon>Bacteria</taxon>
        <taxon>Bacillati</taxon>
        <taxon>Actinomycetota</taxon>
        <taxon>Actinomycetes</taxon>
        <taxon>Catenulisporales</taxon>
        <taxon>Catenulisporaceae</taxon>
        <taxon>Catenulispora</taxon>
    </lineage>
</organism>
<keyword evidence="2" id="KW-0472">Membrane</keyword>
<dbReference type="InterPro" id="IPR002372">
    <property type="entry name" value="PQQ_rpt_dom"/>
</dbReference>
<dbReference type="InterPro" id="IPR018391">
    <property type="entry name" value="PQQ_b-propeller_rpt"/>
</dbReference>